<dbReference type="InterPro" id="IPR038287">
    <property type="entry name" value="Cse2_sf"/>
</dbReference>
<evidence type="ECO:0000313" key="2">
    <source>
        <dbReference type="Proteomes" id="UP000293613"/>
    </source>
</evidence>
<dbReference type="RefSeq" id="WP_022543093.1">
    <property type="nucleotide sequence ID" value="NZ_CP084315.1"/>
</dbReference>
<dbReference type="Proteomes" id="UP000293613">
    <property type="component" value="Unassembled WGS sequence"/>
</dbReference>
<protein>
    <submittedName>
        <fullName evidence="1">CRISPR-associated protein, Cse2 family</fullName>
    </submittedName>
</protein>
<gene>
    <name evidence="1" type="ORF">PG2011B_1437</name>
</gene>
<accession>A0A8B3RFP0</accession>
<comment type="caution">
    <text evidence="1">The sequence shown here is derived from an EMBL/GenBank/DDBJ whole genome shotgun (WGS) entry which is preliminary data.</text>
</comment>
<dbReference type="AlphaFoldDB" id="A0A8B3RFP0"/>
<dbReference type="NCBIfam" id="TIGR02548">
    <property type="entry name" value="casB_cse2"/>
    <property type="match status" value="1"/>
</dbReference>
<reference evidence="1 2" key="1">
    <citation type="journal article" date="2019" name="Appl. Environ. Microbiol.">
        <title>Dissecting the evolutionary development of the Bifidobacterium animalis species through comparative genomics analyses.</title>
        <authorList>
            <person name="Lugli G.A."/>
            <person name="Mancino W."/>
            <person name="Milani C."/>
            <person name="Duranti S."/>
            <person name="Mancabelli L."/>
            <person name="Napoli S."/>
            <person name="Mangifesta M."/>
            <person name="Viappiani A."/>
            <person name="Anzalone R."/>
            <person name="Longhi G."/>
            <person name="van Sinderen D."/>
            <person name="Ventura M."/>
            <person name="Turroni F."/>
        </authorList>
    </citation>
    <scope>NUCLEOTIDE SEQUENCE [LARGE SCALE GENOMIC DNA]</scope>
    <source>
        <strain evidence="1 2">2011B</strain>
    </source>
</reference>
<dbReference type="Pfam" id="PF09485">
    <property type="entry name" value="CRISPR_Cse2"/>
    <property type="match status" value="1"/>
</dbReference>
<organism evidence="1 2">
    <name type="scientific">Bifidobacterium animalis subsp. lactis</name>
    <name type="common">Bifidobacterium lactis</name>
    <dbReference type="NCBI Taxonomy" id="302911"/>
    <lineage>
        <taxon>Bacteria</taxon>
        <taxon>Bacillati</taxon>
        <taxon>Actinomycetota</taxon>
        <taxon>Actinomycetes</taxon>
        <taxon>Bifidobacteriales</taxon>
        <taxon>Bifidobacteriaceae</taxon>
        <taxon>Bifidobacterium</taxon>
    </lineage>
</organism>
<sequence>MPSPIRASAVGEYVEGKIGALQTGILADNSSARATLSRLRRDINGSSTNWMAIGNDIYSDWPVESLGNPDDDALAVKAVTTALGLYALHQQSQSYGVAQLRKDGEPSISFGRACRMIGRNNGANPQGEATNNGVTRRLSAAEAAPTFEGKVWFFRALIKLMRSDDNRITLNYRDFARDLYLIQQSGNANQVFQRWSCDFFYQPPTTQD</sequence>
<evidence type="ECO:0000313" key="1">
    <source>
        <dbReference type="EMBL" id="RYM92982.1"/>
    </source>
</evidence>
<name>A0A8B3RFP0_BIFAN</name>
<dbReference type="InterPro" id="IPR013382">
    <property type="entry name" value="CRISPR-assoc_prot_Cse2"/>
</dbReference>
<dbReference type="EMBL" id="RSCO01000033">
    <property type="protein sequence ID" value="RYM92982.1"/>
    <property type="molecule type" value="Genomic_DNA"/>
</dbReference>
<dbReference type="Gene3D" id="1.10.520.40">
    <property type="entry name" value="CRISPR-associated protein Cse2"/>
    <property type="match status" value="1"/>
</dbReference>
<proteinExistence type="predicted"/>